<evidence type="ECO:0000256" key="1">
    <source>
        <dbReference type="ARBA" id="ARBA00004496"/>
    </source>
</evidence>
<comment type="caution">
    <text evidence="11">The sequence shown here is derived from an EMBL/GenBank/DDBJ whole genome shotgun (WGS) entry which is preliminary data.</text>
</comment>
<dbReference type="GO" id="GO:0005737">
    <property type="term" value="C:cytoplasm"/>
    <property type="evidence" value="ECO:0007669"/>
    <property type="project" value="UniProtKB-SubCell"/>
</dbReference>
<accession>A0A9E2KMI3</accession>
<evidence type="ECO:0000313" key="11">
    <source>
        <dbReference type="EMBL" id="MBU3825913.1"/>
    </source>
</evidence>
<dbReference type="GO" id="GO:0002949">
    <property type="term" value="P:tRNA threonylcarbamoyladenosine modification"/>
    <property type="evidence" value="ECO:0007669"/>
    <property type="project" value="InterPro"/>
</dbReference>
<keyword evidence="8" id="KW-0067">ATP-binding</keyword>
<dbReference type="EMBL" id="JAHLFG010000002">
    <property type="protein sequence ID" value="MBU3825913.1"/>
    <property type="molecule type" value="Genomic_DNA"/>
</dbReference>
<reference evidence="11" key="2">
    <citation type="submission" date="2021-04" db="EMBL/GenBank/DDBJ databases">
        <authorList>
            <person name="Gilroy R."/>
        </authorList>
    </citation>
    <scope>NUCLEOTIDE SEQUENCE</scope>
    <source>
        <strain evidence="11">687</strain>
    </source>
</reference>
<comment type="similarity">
    <text evidence="2">Belongs to the TsaE family.</text>
</comment>
<gene>
    <name evidence="11" type="primary">tsaE</name>
    <name evidence="11" type="ORF">IAA31_00245</name>
</gene>
<dbReference type="GO" id="GO:0005524">
    <property type="term" value="F:ATP binding"/>
    <property type="evidence" value="ECO:0007669"/>
    <property type="project" value="UniProtKB-KW"/>
</dbReference>
<name>A0A9E2KMI3_9GAMM</name>
<sequence>MTDASSIELRGEAATAAFGRALAPSLAQAAIGLDHALTVFLQGDLGAGKTALCRALIVALGYQGLVKSPTYTLVEPYQGLSGLKIYHFDLYRLSSPEELEFLGARDYFATTPAICLLEWPDKGEGALPSPDLIVTISGHGDARTLRLHTNSAPLQQCLASLCASFAG</sequence>
<evidence type="ECO:0000256" key="4">
    <source>
        <dbReference type="ARBA" id="ARBA00022490"/>
    </source>
</evidence>
<evidence type="ECO:0000256" key="3">
    <source>
        <dbReference type="ARBA" id="ARBA00019010"/>
    </source>
</evidence>
<comment type="subcellular location">
    <subcellularLocation>
        <location evidence="1">Cytoplasm</location>
    </subcellularLocation>
</comment>
<proteinExistence type="inferred from homology"/>
<dbReference type="InterPro" id="IPR027417">
    <property type="entry name" value="P-loop_NTPase"/>
</dbReference>
<evidence type="ECO:0000256" key="10">
    <source>
        <dbReference type="ARBA" id="ARBA00032441"/>
    </source>
</evidence>
<evidence type="ECO:0000256" key="9">
    <source>
        <dbReference type="ARBA" id="ARBA00022842"/>
    </source>
</evidence>
<dbReference type="PANTHER" id="PTHR33540">
    <property type="entry name" value="TRNA THREONYLCARBAMOYLADENOSINE BIOSYNTHESIS PROTEIN TSAE"/>
    <property type="match status" value="1"/>
</dbReference>
<keyword evidence="9" id="KW-0460">Magnesium</keyword>
<dbReference type="SUPFAM" id="SSF52540">
    <property type="entry name" value="P-loop containing nucleoside triphosphate hydrolases"/>
    <property type="match status" value="1"/>
</dbReference>
<keyword evidence="5" id="KW-0819">tRNA processing</keyword>
<evidence type="ECO:0000313" key="12">
    <source>
        <dbReference type="Proteomes" id="UP000824150"/>
    </source>
</evidence>
<evidence type="ECO:0000256" key="6">
    <source>
        <dbReference type="ARBA" id="ARBA00022723"/>
    </source>
</evidence>
<organism evidence="11 12">
    <name type="scientific">Candidatus Anaerobiospirillum merdipullorum</name>
    <dbReference type="NCBI Taxonomy" id="2838450"/>
    <lineage>
        <taxon>Bacteria</taxon>
        <taxon>Pseudomonadati</taxon>
        <taxon>Pseudomonadota</taxon>
        <taxon>Gammaproteobacteria</taxon>
        <taxon>Aeromonadales</taxon>
        <taxon>Succinivibrionaceae</taxon>
        <taxon>Anaerobiospirillum</taxon>
    </lineage>
</organism>
<dbReference type="GO" id="GO:0046872">
    <property type="term" value="F:metal ion binding"/>
    <property type="evidence" value="ECO:0007669"/>
    <property type="project" value="UniProtKB-KW"/>
</dbReference>
<dbReference type="Gene3D" id="3.40.50.300">
    <property type="entry name" value="P-loop containing nucleotide triphosphate hydrolases"/>
    <property type="match status" value="1"/>
</dbReference>
<dbReference type="PANTHER" id="PTHR33540:SF2">
    <property type="entry name" value="TRNA THREONYLCARBAMOYLADENOSINE BIOSYNTHESIS PROTEIN TSAE"/>
    <property type="match status" value="1"/>
</dbReference>
<dbReference type="InterPro" id="IPR003442">
    <property type="entry name" value="T6A_TsaE"/>
</dbReference>
<evidence type="ECO:0000256" key="2">
    <source>
        <dbReference type="ARBA" id="ARBA00007599"/>
    </source>
</evidence>
<protein>
    <recommendedName>
        <fullName evidence="3">tRNA threonylcarbamoyladenosine biosynthesis protein TsaE</fullName>
    </recommendedName>
    <alternativeName>
        <fullName evidence="10">t(6)A37 threonylcarbamoyladenosine biosynthesis protein TsaE</fullName>
    </alternativeName>
</protein>
<dbReference type="Pfam" id="PF02367">
    <property type="entry name" value="TsaE"/>
    <property type="match status" value="1"/>
</dbReference>
<evidence type="ECO:0000256" key="5">
    <source>
        <dbReference type="ARBA" id="ARBA00022694"/>
    </source>
</evidence>
<keyword evidence="4" id="KW-0963">Cytoplasm</keyword>
<dbReference type="NCBIfam" id="TIGR00150">
    <property type="entry name" value="T6A_YjeE"/>
    <property type="match status" value="1"/>
</dbReference>
<keyword evidence="7" id="KW-0547">Nucleotide-binding</keyword>
<reference evidence="11" key="1">
    <citation type="journal article" date="2021" name="PeerJ">
        <title>Extensive microbial diversity within the chicken gut microbiome revealed by metagenomics and culture.</title>
        <authorList>
            <person name="Gilroy R."/>
            <person name="Ravi A."/>
            <person name="Getino M."/>
            <person name="Pursley I."/>
            <person name="Horton D.L."/>
            <person name="Alikhan N.F."/>
            <person name="Baker D."/>
            <person name="Gharbi K."/>
            <person name="Hall N."/>
            <person name="Watson M."/>
            <person name="Adriaenssens E.M."/>
            <person name="Foster-Nyarko E."/>
            <person name="Jarju S."/>
            <person name="Secka A."/>
            <person name="Antonio M."/>
            <person name="Oren A."/>
            <person name="Chaudhuri R.R."/>
            <person name="La Ragione R."/>
            <person name="Hildebrand F."/>
            <person name="Pallen M.J."/>
        </authorList>
    </citation>
    <scope>NUCLEOTIDE SEQUENCE</scope>
    <source>
        <strain evidence="11">687</strain>
    </source>
</reference>
<dbReference type="AlphaFoldDB" id="A0A9E2KMI3"/>
<keyword evidence="6" id="KW-0479">Metal-binding</keyword>
<dbReference type="Proteomes" id="UP000824150">
    <property type="component" value="Unassembled WGS sequence"/>
</dbReference>
<evidence type="ECO:0000256" key="7">
    <source>
        <dbReference type="ARBA" id="ARBA00022741"/>
    </source>
</evidence>
<evidence type="ECO:0000256" key="8">
    <source>
        <dbReference type="ARBA" id="ARBA00022840"/>
    </source>
</evidence>